<keyword evidence="3" id="KW-1185">Reference proteome</keyword>
<sequence>MVQNALQDTTNLLIAYLSVQQLQHMIADSIRAQYGGSPQSYLFYAKPYSRWIDELRMPLGYQPPQFHQRTVGLPELANTKQRKDKPVVDYIEWRNIVLNCKECISEASSIDIRVHGMHWGLLYSIKSNMPHSFEELSTRAHDVELKIARHGSHFPKKKELKKDVKKEGKSGKSKETMAITTSPVQISVKKQNPKPKTEYKATTSQPKKNWKQTLKELEEKDYPFSNSKVPDILDRLLKQKLIELPTKSLEEARRVNDPKYCSYDRIVNHPLEKCFILKDLILQMINEKKIILDVNENVVTAPIPITMRDSIPSSNKASIPGPKRSSIPGPAKALILSPRRSSLPGLVDAPHTSPDKALVPIPEDEEGWILVKRNGWCKLQRPPPPIGRKEKRIWFHAEKEMKCKKEESIKVIPTEEKVIESSSQKPVTLSKYFPDGFLPEKHVALVYTTTTHDNSKPNVEKEKQVEKSFKSRTTSCMATISFTNDDLIRLHKTPLYVSGYIRDHKISRMLVDNGSAENIMPIITMKKIGITMDKLSKSEINSYSLFHVIDAKTSYELLLGRTWLHENGVIASTWHQCFKYNDRGNEKYVVAECEPFTNEESHYADAKFYLDNE</sequence>
<dbReference type="OrthoDB" id="909915at2759"/>
<evidence type="ECO:0000256" key="1">
    <source>
        <dbReference type="SAM" id="MobiDB-lite"/>
    </source>
</evidence>
<dbReference type="PANTHER" id="PTHR33437:SF2">
    <property type="entry name" value="OS06G0361200 PROTEIN"/>
    <property type="match status" value="1"/>
</dbReference>
<organism evidence="2 3">
    <name type="scientific">Cephalotus follicularis</name>
    <name type="common">Albany pitcher plant</name>
    <dbReference type="NCBI Taxonomy" id="3775"/>
    <lineage>
        <taxon>Eukaryota</taxon>
        <taxon>Viridiplantae</taxon>
        <taxon>Streptophyta</taxon>
        <taxon>Embryophyta</taxon>
        <taxon>Tracheophyta</taxon>
        <taxon>Spermatophyta</taxon>
        <taxon>Magnoliopsida</taxon>
        <taxon>eudicotyledons</taxon>
        <taxon>Gunneridae</taxon>
        <taxon>Pentapetalae</taxon>
        <taxon>rosids</taxon>
        <taxon>fabids</taxon>
        <taxon>Oxalidales</taxon>
        <taxon>Cephalotaceae</taxon>
        <taxon>Cephalotus</taxon>
    </lineage>
</organism>
<gene>
    <name evidence="2" type="ORF">CFOL_v3_05740</name>
</gene>
<dbReference type="InParanoid" id="A0A1Q3B2H0"/>
<dbReference type="Proteomes" id="UP000187406">
    <property type="component" value="Unassembled WGS sequence"/>
</dbReference>
<evidence type="ECO:0000313" key="3">
    <source>
        <dbReference type="Proteomes" id="UP000187406"/>
    </source>
</evidence>
<protein>
    <submittedName>
        <fullName evidence="2">Uncharacterized protein</fullName>
    </submittedName>
</protein>
<feature type="compositionally biased region" description="Basic and acidic residues" evidence="1">
    <location>
        <begin position="160"/>
        <end position="175"/>
    </location>
</feature>
<comment type="caution">
    <text evidence="2">The sequence shown here is derived from an EMBL/GenBank/DDBJ whole genome shotgun (WGS) entry which is preliminary data.</text>
</comment>
<proteinExistence type="predicted"/>
<reference evidence="3" key="1">
    <citation type="submission" date="2016-04" db="EMBL/GenBank/DDBJ databases">
        <title>Cephalotus genome sequencing.</title>
        <authorList>
            <person name="Fukushima K."/>
            <person name="Hasebe M."/>
            <person name="Fang X."/>
        </authorList>
    </citation>
    <scope>NUCLEOTIDE SEQUENCE [LARGE SCALE GENOMIC DNA]</scope>
    <source>
        <strain evidence="3">cv. St1</strain>
    </source>
</reference>
<dbReference type="AlphaFoldDB" id="A0A1Q3B2H0"/>
<dbReference type="PANTHER" id="PTHR33437">
    <property type="entry name" value="OS06G0361200 PROTEIN"/>
    <property type="match status" value="1"/>
</dbReference>
<accession>A0A1Q3B2H0</accession>
<evidence type="ECO:0000313" key="2">
    <source>
        <dbReference type="EMBL" id="GAV62216.1"/>
    </source>
</evidence>
<name>A0A1Q3B2H0_CEPFO</name>
<feature type="region of interest" description="Disordered" evidence="1">
    <location>
        <begin position="156"/>
        <end position="176"/>
    </location>
</feature>
<dbReference type="EMBL" id="BDDD01000243">
    <property type="protein sequence ID" value="GAV62216.1"/>
    <property type="molecule type" value="Genomic_DNA"/>
</dbReference>